<dbReference type="AlphaFoldDB" id="A0A1G9TGU2"/>
<dbReference type="InterPro" id="IPR036291">
    <property type="entry name" value="NAD(P)-bd_dom_sf"/>
</dbReference>
<dbReference type="eggNOG" id="COG0345">
    <property type="taxonomic scope" value="Bacteria"/>
</dbReference>
<dbReference type="Gene3D" id="3.40.50.720">
    <property type="entry name" value="NAD(P)-binding Rossmann-like Domain"/>
    <property type="match status" value="1"/>
</dbReference>
<evidence type="ECO:0000256" key="1">
    <source>
        <dbReference type="ARBA" id="ARBA00005525"/>
    </source>
</evidence>
<feature type="binding site" evidence="2">
    <location>
        <position position="54"/>
    </location>
    <ligand>
        <name>NADPH</name>
        <dbReference type="ChEBI" id="CHEBI:57783"/>
    </ligand>
</feature>
<reference evidence="4 5" key="1">
    <citation type="submission" date="2016-10" db="EMBL/GenBank/DDBJ databases">
        <authorList>
            <person name="de Groot N.N."/>
        </authorList>
    </citation>
    <scope>NUCLEOTIDE SEQUENCE [LARGE SCALE GENOMIC DNA]</scope>
    <source>
        <strain evidence="4 5">DSM 44149</strain>
    </source>
</reference>
<dbReference type="Pfam" id="PF03807">
    <property type="entry name" value="F420_oxidored"/>
    <property type="match status" value="1"/>
</dbReference>
<sequence length="255" mass="27376">MYGFVGAGELTTAIVEGLSAGVAEPPPVFLSPRSRSVGQELASRFPNVRVCRSNQDVLDSASSIVLAVRPPSAQDVLQDLLFRPEHVLLSALSGVRLEQLRDWAAPAAQIVRVIPLPQAARRQSLTVVYPDHAVARELFERVGGVLVPREESIFELFSAATATFAAHLDYLATIACWLTDHGVDSEAATAYTTHIFGQLGLSLAQQTGSLAELTGKHMTPGGLNEQFMSQLRNEGVPDVVRGGLDQVLARLRGAE</sequence>
<dbReference type="GO" id="GO:0004735">
    <property type="term" value="F:pyrroline-5-carboxylate reductase activity"/>
    <property type="evidence" value="ECO:0007669"/>
    <property type="project" value="InterPro"/>
</dbReference>
<protein>
    <submittedName>
        <fullName evidence="4">Pyrroline-5-carboxylate reductase</fullName>
    </submittedName>
</protein>
<feature type="domain" description="Pyrroline-5-carboxylate reductase catalytic N-terminal" evidence="3">
    <location>
        <begin position="3"/>
        <end position="92"/>
    </location>
</feature>
<keyword evidence="2" id="KW-0521">NADP</keyword>
<keyword evidence="5" id="KW-1185">Reference proteome</keyword>
<dbReference type="PANTHER" id="PTHR11645:SF13">
    <property type="entry name" value="PYRROLINE-5-CARBOXYLATE REDUCTASE CATALYTIC N-TERMINAL DOMAIN-CONTAINING PROTEIN"/>
    <property type="match status" value="1"/>
</dbReference>
<dbReference type="InterPro" id="IPR000304">
    <property type="entry name" value="Pyrroline-COOH_reductase"/>
</dbReference>
<accession>A0A1G9TGU2</accession>
<evidence type="ECO:0000259" key="3">
    <source>
        <dbReference type="Pfam" id="PF03807"/>
    </source>
</evidence>
<dbReference type="SUPFAM" id="SSF51735">
    <property type="entry name" value="NAD(P)-binding Rossmann-fold domains"/>
    <property type="match status" value="1"/>
</dbReference>
<dbReference type="RefSeq" id="WP_030432952.1">
    <property type="nucleotide sequence ID" value="NZ_JOEF01000034.1"/>
</dbReference>
<dbReference type="PIRSF" id="PIRSF000193">
    <property type="entry name" value="Pyrrol-5-carb_rd"/>
    <property type="match status" value="1"/>
</dbReference>
<dbReference type="PANTHER" id="PTHR11645">
    <property type="entry name" value="PYRROLINE-5-CARBOXYLATE REDUCTASE"/>
    <property type="match status" value="1"/>
</dbReference>
<dbReference type="STRING" id="211114.SAMN04489726_1772"/>
<dbReference type="EMBL" id="LT629701">
    <property type="protein sequence ID" value="SDM46852.1"/>
    <property type="molecule type" value="Genomic_DNA"/>
</dbReference>
<gene>
    <name evidence="4" type="ORF">SAMN04489726_1772</name>
</gene>
<organism evidence="4 5">
    <name type="scientific">Allokutzneria albata</name>
    <name type="common">Kibdelosporangium albatum</name>
    <dbReference type="NCBI Taxonomy" id="211114"/>
    <lineage>
        <taxon>Bacteria</taxon>
        <taxon>Bacillati</taxon>
        <taxon>Actinomycetota</taxon>
        <taxon>Actinomycetes</taxon>
        <taxon>Pseudonocardiales</taxon>
        <taxon>Pseudonocardiaceae</taxon>
        <taxon>Allokutzneria</taxon>
    </lineage>
</organism>
<proteinExistence type="inferred from homology"/>
<evidence type="ECO:0000313" key="5">
    <source>
        <dbReference type="Proteomes" id="UP000183376"/>
    </source>
</evidence>
<evidence type="ECO:0000256" key="2">
    <source>
        <dbReference type="PIRSR" id="PIRSR000193-1"/>
    </source>
</evidence>
<comment type="similarity">
    <text evidence="1">Belongs to the pyrroline-5-carboxylate reductase family.</text>
</comment>
<feature type="binding site" evidence="2">
    <location>
        <begin position="67"/>
        <end position="70"/>
    </location>
    <ligand>
        <name>NADP(+)</name>
        <dbReference type="ChEBI" id="CHEBI:58349"/>
    </ligand>
</feature>
<dbReference type="InterPro" id="IPR028939">
    <property type="entry name" value="P5C_Rdtase_cat_N"/>
</dbReference>
<name>A0A1G9TGU2_ALLAB</name>
<evidence type="ECO:0000313" key="4">
    <source>
        <dbReference type="EMBL" id="SDM46852.1"/>
    </source>
</evidence>
<dbReference type="Proteomes" id="UP000183376">
    <property type="component" value="Chromosome I"/>
</dbReference>
<dbReference type="GO" id="GO:0055129">
    <property type="term" value="P:L-proline biosynthetic process"/>
    <property type="evidence" value="ECO:0007669"/>
    <property type="project" value="TreeGrafter"/>
</dbReference>